<dbReference type="InterPro" id="IPR036116">
    <property type="entry name" value="FN3_sf"/>
</dbReference>
<dbReference type="CDD" id="cd00102">
    <property type="entry name" value="IPT"/>
    <property type="match status" value="1"/>
</dbReference>
<dbReference type="SUPFAM" id="SSF52266">
    <property type="entry name" value="SGNH hydrolase"/>
    <property type="match status" value="1"/>
</dbReference>
<dbReference type="PROSITE" id="PS50853">
    <property type="entry name" value="FN3"/>
    <property type="match status" value="1"/>
</dbReference>
<dbReference type="Gene3D" id="2.60.40.10">
    <property type="entry name" value="Immunoglobulins"/>
    <property type="match status" value="2"/>
</dbReference>
<evidence type="ECO:0000313" key="2">
    <source>
        <dbReference type="EMBL" id="TGE05546.1"/>
    </source>
</evidence>
<accession>A0A4Z0P588</accession>
<gene>
    <name evidence="2" type="ORF">EU556_19795</name>
</gene>
<protein>
    <recommendedName>
        <fullName evidence="1">Fibronectin type-III domain-containing protein</fullName>
    </recommendedName>
</protein>
<dbReference type="SUPFAM" id="SSF81296">
    <property type="entry name" value="E set domains"/>
    <property type="match status" value="1"/>
</dbReference>
<evidence type="ECO:0000259" key="1">
    <source>
        <dbReference type="PROSITE" id="PS50853"/>
    </source>
</evidence>
<organism evidence="2 3">
    <name type="scientific">Hymenobacter fodinae</name>
    <dbReference type="NCBI Taxonomy" id="2510796"/>
    <lineage>
        <taxon>Bacteria</taxon>
        <taxon>Pseudomonadati</taxon>
        <taxon>Bacteroidota</taxon>
        <taxon>Cytophagia</taxon>
        <taxon>Cytophagales</taxon>
        <taxon>Hymenobacteraceae</taxon>
        <taxon>Hymenobacter</taxon>
    </lineage>
</organism>
<dbReference type="Proteomes" id="UP000298337">
    <property type="component" value="Unassembled WGS sequence"/>
</dbReference>
<dbReference type="AlphaFoldDB" id="A0A4Z0P588"/>
<name>A0A4Z0P588_9BACT</name>
<keyword evidence="3" id="KW-1185">Reference proteome</keyword>
<dbReference type="InterPro" id="IPR002909">
    <property type="entry name" value="IPT_dom"/>
</dbReference>
<sequence length="577" mass="59944">MGFLDDIIYRSGLNRNLTPDEVDNNFLNLVNAIKALQGGTTPTTQLATPTGFAATATSASQIGTSWNNVANNSGYQVRVATDSNFTQNVFTQNTGANTTSLGLTGLAASTTYYAQVKALGTGSYSDSGYSAAVSATTQAGSAPSGPTLIGFGENSLSDGKGSTGWQPGSHPNGLIDLSKTDYPAQTMNLLGNGYSGLNFGVDGQKTTEFTARLSGEILPKMLAGTYSLRIMVLWEGTNHLSLSNGEVSAQQAYDAIVAQAQQVRAQGIKVIVASILPRYDAIYGISQAEFTSRKDYVNSQMAANWRNFADNYAPYHTIDGINYPDGIHLDDASYAKIATMAREKILQIVTNTVPGPGATPAPTITSFSPTSGAVGDLVTINGTNLTGATSLKLNGTTAAINSNNGSAIQTTVPAGATSGVWSVVTPGGTAVSTNSFTVTVAADSVVIDDDNAALSYYPLGSWAPGNNALAYNGILKYNNSSPDTASCVFDMTGNKLVVSTPATPIGGEYEVVVSGQVVGTAVQYAAQDTADVQCVVNFPDASRRTVTIRRKGGTSAGFIWVDKFTASGPNAAFYKTA</sequence>
<comment type="caution">
    <text evidence="2">The sequence shown here is derived from an EMBL/GenBank/DDBJ whole genome shotgun (WGS) entry which is preliminary data.</text>
</comment>
<dbReference type="InterPro" id="IPR013783">
    <property type="entry name" value="Ig-like_fold"/>
</dbReference>
<dbReference type="InterPro" id="IPR036514">
    <property type="entry name" value="SGNH_hydro_sf"/>
</dbReference>
<dbReference type="InterPro" id="IPR014756">
    <property type="entry name" value="Ig_E-set"/>
</dbReference>
<dbReference type="SUPFAM" id="SSF49265">
    <property type="entry name" value="Fibronectin type III"/>
    <property type="match status" value="1"/>
</dbReference>
<dbReference type="CDD" id="cd00063">
    <property type="entry name" value="FN3"/>
    <property type="match status" value="1"/>
</dbReference>
<dbReference type="Pfam" id="PF01833">
    <property type="entry name" value="TIG"/>
    <property type="match status" value="1"/>
</dbReference>
<dbReference type="OrthoDB" id="878697at2"/>
<proteinExistence type="predicted"/>
<evidence type="ECO:0000313" key="3">
    <source>
        <dbReference type="Proteomes" id="UP000298337"/>
    </source>
</evidence>
<dbReference type="RefSeq" id="WP_135435859.1">
    <property type="nucleotide sequence ID" value="NZ_SRLA01000004.1"/>
</dbReference>
<dbReference type="EMBL" id="SRLA01000004">
    <property type="protein sequence ID" value="TGE05546.1"/>
    <property type="molecule type" value="Genomic_DNA"/>
</dbReference>
<dbReference type="Gene3D" id="3.40.50.1110">
    <property type="entry name" value="SGNH hydrolase"/>
    <property type="match status" value="1"/>
</dbReference>
<reference evidence="2 3" key="1">
    <citation type="submission" date="2019-04" db="EMBL/GenBank/DDBJ databases">
        <authorList>
            <person name="Feng G."/>
            <person name="Zhang J."/>
            <person name="Zhu H."/>
        </authorList>
    </citation>
    <scope>NUCLEOTIDE SEQUENCE [LARGE SCALE GENOMIC DNA]</scope>
    <source>
        <strain evidence="2 3">92R-1</strain>
    </source>
</reference>
<feature type="domain" description="Fibronectin type-III" evidence="1">
    <location>
        <begin position="48"/>
        <end position="140"/>
    </location>
</feature>
<dbReference type="InterPro" id="IPR003961">
    <property type="entry name" value="FN3_dom"/>
</dbReference>
<dbReference type="GO" id="GO:0016788">
    <property type="term" value="F:hydrolase activity, acting on ester bonds"/>
    <property type="evidence" value="ECO:0007669"/>
    <property type="project" value="UniProtKB-ARBA"/>
</dbReference>